<dbReference type="AlphaFoldDB" id="A0A494TDI6"/>
<keyword evidence="10" id="KW-1185">Reference proteome</keyword>
<keyword evidence="1 5" id="KW-0145">Chemotaxis</keyword>
<feature type="modified residue" description="4-aspartylphosphate" evidence="6">
    <location>
        <position position="53"/>
    </location>
</feature>
<evidence type="ECO:0000256" key="4">
    <source>
        <dbReference type="ARBA" id="ARBA00048267"/>
    </source>
</evidence>
<evidence type="ECO:0000256" key="3">
    <source>
        <dbReference type="ARBA" id="ARBA00039140"/>
    </source>
</evidence>
<dbReference type="SUPFAM" id="SSF52172">
    <property type="entry name" value="CheY-like"/>
    <property type="match status" value="1"/>
</dbReference>
<dbReference type="InterPro" id="IPR035909">
    <property type="entry name" value="CheB_C"/>
</dbReference>
<dbReference type="Pfam" id="PF01339">
    <property type="entry name" value="CheB_methylest"/>
    <property type="match status" value="1"/>
</dbReference>
<dbReference type="GO" id="GO:0032259">
    <property type="term" value="P:methylation"/>
    <property type="evidence" value="ECO:0007669"/>
    <property type="project" value="UniProtKB-KW"/>
</dbReference>
<dbReference type="GO" id="GO:0008984">
    <property type="term" value="F:protein-glutamate methylesterase activity"/>
    <property type="evidence" value="ECO:0007669"/>
    <property type="project" value="UniProtKB-EC"/>
</dbReference>
<dbReference type="GO" id="GO:0008168">
    <property type="term" value="F:methyltransferase activity"/>
    <property type="evidence" value="ECO:0007669"/>
    <property type="project" value="UniProtKB-KW"/>
</dbReference>
<accession>A0A494TDI6</accession>
<feature type="domain" description="Response regulatory" evidence="7">
    <location>
        <begin position="2"/>
        <end position="120"/>
    </location>
</feature>
<keyword evidence="6" id="KW-0597">Phosphoprotein</keyword>
<name>A0A494TDI6_SPHPE</name>
<keyword evidence="2 5" id="KW-0378">Hydrolase</keyword>
<dbReference type="EC" id="3.1.1.61" evidence="3"/>
<dbReference type="Proteomes" id="UP000276254">
    <property type="component" value="Chromosome"/>
</dbReference>
<dbReference type="NCBIfam" id="NF001965">
    <property type="entry name" value="PRK00742.1"/>
    <property type="match status" value="1"/>
</dbReference>
<evidence type="ECO:0000259" key="8">
    <source>
        <dbReference type="PROSITE" id="PS50122"/>
    </source>
</evidence>
<dbReference type="KEGG" id="spha:D3Y57_18590"/>
<dbReference type="SUPFAM" id="SSF52738">
    <property type="entry name" value="Methylesterase CheB, C-terminal domain"/>
    <property type="match status" value="1"/>
</dbReference>
<evidence type="ECO:0000256" key="1">
    <source>
        <dbReference type="ARBA" id="ARBA00022500"/>
    </source>
</evidence>
<dbReference type="EMBL" id="CP032829">
    <property type="protein sequence ID" value="AYJ87557.1"/>
    <property type="molecule type" value="Genomic_DNA"/>
</dbReference>
<evidence type="ECO:0000256" key="5">
    <source>
        <dbReference type="PROSITE-ProRule" id="PRU00050"/>
    </source>
</evidence>
<evidence type="ECO:0000313" key="9">
    <source>
        <dbReference type="EMBL" id="AYJ87557.1"/>
    </source>
</evidence>
<evidence type="ECO:0000256" key="2">
    <source>
        <dbReference type="ARBA" id="ARBA00022801"/>
    </source>
</evidence>
<dbReference type="PIRSF" id="PIRSF000876">
    <property type="entry name" value="RR_chemtxs_CheB"/>
    <property type="match status" value="1"/>
</dbReference>
<dbReference type="CDD" id="cd17541">
    <property type="entry name" value="REC_CheB-like"/>
    <property type="match status" value="1"/>
</dbReference>
<dbReference type="SMART" id="SM00448">
    <property type="entry name" value="REC"/>
    <property type="match status" value="1"/>
</dbReference>
<dbReference type="PANTHER" id="PTHR42872:SF3">
    <property type="entry name" value="PROTEIN-GLUTAMATE METHYLESTERASE_PROTEIN-GLUTAMINE GLUTAMINASE 1"/>
    <property type="match status" value="1"/>
</dbReference>
<dbReference type="InterPro" id="IPR008248">
    <property type="entry name" value="CheB-like"/>
</dbReference>
<gene>
    <name evidence="9" type="primary">cheB</name>
    <name evidence="9" type="ORF">D3Y57_18590</name>
</gene>
<dbReference type="Gene3D" id="3.40.50.2300">
    <property type="match status" value="1"/>
</dbReference>
<comment type="catalytic activity">
    <reaction evidence="4">
        <text>[protein]-L-glutamate 5-O-methyl ester + H2O = L-glutamyl-[protein] + methanol + H(+)</text>
        <dbReference type="Rhea" id="RHEA:23236"/>
        <dbReference type="Rhea" id="RHEA-COMP:10208"/>
        <dbReference type="Rhea" id="RHEA-COMP:10311"/>
        <dbReference type="ChEBI" id="CHEBI:15377"/>
        <dbReference type="ChEBI" id="CHEBI:15378"/>
        <dbReference type="ChEBI" id="CHEBI:17790"/>
        <dbReference type="ChEBI" id="CHEBI:29973"/>
        <dbReference type="ChEBI" id="CHEBI:82795"/>
        <dbReference type="EC" id="3.1.1.61"/>
    </reaction>
</comment>
<evidence type="ECO:0000313" key="10">
    <source>
        <dbReference type="Proteomes" id="UP000276254"/>
    </source>
</evidence>
<feature type="active site" evidence="5">
    <location>
        <position position="282"/>
    </location>
</feature>
<reference evidence="9 10" key="1">
    <citation type="submission" date="2018-09" db="EMBL/GenBank/DDBJ databases">
        <title>Sphingomonas peninsula sp. nov., isolated from fildes peninsula, Antarctic soil.</title>
        <authorList>
            <person name="Yingchao G."/>
        </authorList>
    </citation>
    <scope>NUCLEOTIDE SEQUENCE [LARGE SCALE GENOMIC DNA]</scope>
    <source>
        <strain evidence="9 10">YZ-8</strain>
    </source>
</reference>
<feature type="domain" description="CheB-type methylesterase" evidence="8">
    <location>
        <begin position="147"/>
        <end position="321"/>
    </location>
</feature>
<keyword evidence="9" id="KW-0808">Transferase</keyword>
<evidence type="ECO:0000259" key="7">
    <source>
        <dbReference type="PROSITE" id="PS50110"/>
    </source>
</evidence>
<dbReference type="GO" id="GO:0006935">
    <property type="term" value="P:chemotaxis"/>
    <property type="evidence" value="ECO:0007669"/>
    <property type="project" value="UniProtKB-UniRule"/>
</dbReference>
<dbReference type="InterPro" id="IPR001789">
    <property type="entry name" value="Sig_transdc_resp-reg_receiver"/>
</dbReference>
<proteinExistence type="predicted"/>
<feature type="active site" evidence="5">
    <location>
        <position position="159"/>
    </location>
</feature>
<feature type="active site" evidence="5">
    <location>
        <position position="186"/>
    </location>
</feature>
<protein>
    <recommendedName>
        <fullName evidence="3">protein-glutamate methylesterase</fullName>
        <ecNumber evidence="3">3.1.1.61</ecNumber>
    </recommendedName>
</protein>
<dbReference type="InterPro" id="IPR000673">
    <property type="entry name" value="Sig_transdc_resp-reg_Me-estase"/>
</dbReference>
<sequence length="339" mass="34837">MKILIVDDSVVVRTMLARMLEEHSAFAVVGQVDRAERAIDWLSQNRVDIVLLDIEMPDRDGLAALPDVIAAGRGARIVMVSSSTAQGASVTLQALADGAADAVAKPNVGALGRHFAVDLIERLLRIGSADCSNPSTAAERFKLREVATGSIPIVAIGSSTGGLHALTTFFAAMPLAFDAPILVTQHLPAAFMPFFADQLATMSGRPCSVARDGAVAAEGAVYVAPGDAHLICERRGSKILTRLHSGEVANRSLPSIDPMFASVATAFGSSGIGVVLSGMGRDGAEGAALLAGAGADVIVQDEASSVIWGMPGAVARAGLASLCGPADALARHIVRRGAQ</sequence>
<dbReference type="Gene3D" id="3.40.50.180">
    <property type="entry name" value="Methylesterase CheB, C-terminal domain"/>
    <property type="match status" value="1"/>
</dbReference>
<dbReference type="RefSeq" id="WP_121155022.1">
    <property type="nucleotide sequence ID" value="NZ_CP032829.1"/>
</dbReference>
<dbReference type="PROSITE" id="PS50110">
    <property type="entry name" value="RESPONSE_REGULATORY"/>
    <property type="match status" value="1"/>
</dbReference>
<keyword evidence="9" id="KW-0489">Methyltransferase</keyword>
<evidence type="ECO:0000256" key="6">
    <source>
        <dbReference type="PROSITE-ProRule" id="PRU00169"/>
    </source>
</evidence>
<dbReference type="InterPro" id="IPR011006">
    <property type="entry name" value="CheY-like_superfamily"/>
</dbReference>
<dbReference type="GO" id="GO:0000156">
    <property type="term" value="F:phosphorelay response regulator activity"/>
    <property type="evidence" value="ECO:0007669"/>
    <property type="project" value="InterPro"/>
</dbReference>
<dbReference type="OrthoDB" id="9793421at2"/>
<dbReference type="GO" id="GO:0005737">
    <property type="term" value="C:cytoplasm"/>
    <property type="evidence" value="ECO:0007669"/>
    <property type="project" value="InterPro"/>
</dbReference>
<dbReference type="PROSITE" id="PS50122">
    <property type="entry name" value="CHEB"/>
    <property type="match status" value="1"/>
</dbReference>
<dbReference type="Pfam" id="PF00072">
    <property type="entry name" value="Response_reg"/>
    <property type="match status" value="1"/>
</dbReference>
<dbReference type="CDD" id="cd16432">
    <property type="entry name" value="CheB_Rec"/>
    <property type="match status" value="1"/>
</dbReference>
<dbReference type="PANTHER" id="PTHR42872">
    <property type="entry name" value="PROTEIN-GLUTAMATE METHYLESTERASE/PROTEIN-GLUTAMINE GLUTAMINASE"/>
    <property type="match status" value="1"/>
</dbReference>
<organism evidence="9 10">
    <name type="scientific">Sphingomonas paeninsulae</name>
    <dbReference type="NCBI Taxonomy" id="2319844"/>
    <lineage>
        <taxon>Bacteria</taxon>
        <taxon>Pseudomonadati</taxon>
        <taxon>Pseudomonadota</taxon>
        <taxon>Alphaproteobacteria</taxon>
        <taxon>Sphingomonadales</taxon>
        <taxon>Sphingomonadaceae</taxon>
        <taxon>Sphingomonas</taxon>
    </lineage>
</organism>